<dbReference type="GO" id="GO:0003677">
    <property type="term" value="F:DNA binding"/>
    <property type="evidence" value="ECO:0007669"/>
    <property type="project" value="UniProtKB-KW"/>
</dbReference>
<dbReference type="SMART" id="SM00346">
    <property type="entry name" value="HTH_ICLR"/>
    <property type="match status" value="1"/>
</dbReference>
<dbReference type="InterPro" id="IPR014757">
    <property type="entry name" value="Tscrpt_reg_IclR_C"/>
</dbReference>
<dbReference type="Gene3D" id="3.30.450.40">
    <property type="match status" value="1"/>
</dbReference>
<organism evidence="6 7">
    <name type="scientific">Alcaligenes xylosoxydans xylosoxydans</name>
    <name type="common">Achromobacter xylosoxidans</name>
    <dbReference type="NCBI Taxonomy" id="85698"/>
    <lineage>
        <taxon>Bacteria</taxon>
        <taxon>Pseudomonadati</taxon>
        <taxon>Pseudomonadota</taxon>
        <taxon>Betaproteobacteria</taxon>
        <taxon>Burkholderiales</taxon>
        <taxon>Alcaligenaceae</taxon>
        <taxon>Achromobacter</taxon>
    </lineage>
</organism>
<accession>A0A424WK97</accession>
<dbReference type="RefSeq" id="WP_118931315.1">
    <property type="nucleotide sequence ID" value="NZ_CP061008.1"/>
</dbReference>
<dbReference type="GO" id="GO:0045892">
    <property type="term" value="P:negative regulation of DNA-templated transcription"/>
    <property type="evidence" value="ECO:0007669"/>
    <property type="project" value="TreeGrafter"/>
</dbReference>
<dbReference type="InterPro" id="IPR036390">
    <property type="entry name" value="WH_DNA-bd_sf"/>
</dbReference>
<dbReference type="PANTHER" id="PTHR30136:SF33">
    <property type="entry name" value="TRANSCRIPTIONAL REGULATORY PROTEIN"/>
    <property type="match status" value="1"/>
</dbReference>
<feature type="domain" description="IclR-ED" evidence="5">
    <location>
        <begin position="88"/>
        <end position="269"/>
    </location>
</feature>
<proteinExistence type="predicted"/>
<dbReference type="SUPFAM" id="SSF46785">
    <property type="entry name" value="Winged helix' DNA-binding domain"/>
    <property type="match status" value="1"/>
</dbReference>
<keyword evidence="3" id="KW-0804">Transcription</keyword>
<evidence type="ECO:0000313" key="6">
    <source>
        <dbReference type="EMBL" id="RPJ93696.1"/>
    </source>
</evidence>
<dbReference type="Pfam" id="PF01614">
    <property type="entry name" value="IclR_C"/>
    <property type="match status" value="1"/>
</dbReference>
<evidence type="ECO:0000259" key="4">
    <source>
        <dbReference type="PROSITE" id="PS51077"/>
    </source>
</evidence>
<gene>
    <name evidence="6" type="ORF">DY367_00295</name>
</gene>
<dbReference type="Proteomes" id="UP000285324">
    <property type="component" value="Unassembled WGS sequence"/>
</dbReference>
<keyword evidence="2" id="KW-0238">DNA-binding</keyword>
<dbReference type="InterPro" id="IPR005471">
    <property type="entry name" value="Tscrpt_reg_IclR_N"/>
</dbReference>
<feature type="domain" description="HTH iclR-type" evidence="4">
    <location>
        <begin position="25"/>
        <end position="87"/>
    </location>
</feature>
<evidence type="ECO:0000256" key="2">
    <source>
        <dbReference type="ARBA" id="ARBA00023125"/>
    </source>
</evidence>
<reference evidence="6 7" key="1">
    <citation type="submission" date="2018-08" db="EMBL/GenBank/DDBJ databases">
        <title>Achromobacter xylosoxidans Genome sequencing and assembly.</title>
        <authorList>
            <person name="Wang R."/>
            <person name="Rensing C."/>
            <person name="Li Y."/>
        </authorList>
    </citation>
    <scope>NUCLEOTIDE SEQUENCE [LARGE SCALE GENOMIC DNA]</scope>
    <source>
        <strain evidence="6 7">GD003A</strain>
    </source>
</reference>
<dbReference type="InterPro" id="IPR036388">
    <property type="entry name" value="WH-like_DNA-bd_sf"/>
</dbReference>
<evidence type="ECO:0000256" key="3">
    <source>
        <dbReference type="ARBA" id="ARBA00023163"/>
    </source>
</evidence>
<sequence length="273" mass="29415">MSRASPRASKNDATEDSAEPDRQFVTALARGLDILRCFSAERRMLGTTELAHLTGLAQPTVWRLCHTLQKTGFLAAVPGKDKLQLGIAAIALGGAALAGQEALDVIRPMLQALADRYQVAVALGRRDGDSIVYLLRCQGNSPLLMNLRVGSRIPLFHSAIGWAYLACCSAEEREALLQEARASGKAGDAAEQQAIADAIARYPERGFVYHERPAYQINTVAAAIELPAGERYVVSCGGPAALLPRQLMLDEAGPTLRQLAHELQPILLMGRHV</sequence>
<dbReference type="EMBL" id="QVXO01000001">
    <property type="protein sequence ID" value="RPJ93696.1"/>
    <property type="molecule type" value="Genomic_DNA"/>
</dbReference>
<dbReference type="OrthoDB" id="5401369at2"/>
<dbReference type="SUPFAM" id="SSF55781">
    <property type="entry name" value="GAF domain-like"/>
    <property type="match status" value="1"/>
</dbReference>
<evidence type="ECO:0000313" key="7">
    <source>
        <dbReference type="Proteomes" id="UP000285324"/>
    </source>
</evidence>
<protein>
    <submittedName>
        <fullName evidence="6">IclR family transcriptional regulator</fullName>
    </submittedName>
</protein>
<dbReference type="PROSITE" id="PS51077">
    <property type="entry name" value="HTH_ICLR"/>
    <property type="match status" value="1"/>
</dbReference>
<dbReference type="AlphaFoldDB" id="A0A424WK97"/>
<dbReference type="InterPro" id="IPR050707">
    <property type="entry name" value="HTH_MetabolicPath_Reg"/>
</dbReference>
<keyword evidence="1" id="KW-0805">Transcription regulation</keyword>
<comment type="caution">
    <text evidence="6">The sequence shown here is derived from an EMBL/GenBank/DDBJ whole genome shotgun (WGS) entry which is preliminary data.</text>
</comment>
<dbReference type="Gene3D" id="1.10.10.10">
    <property type="entry name" value="Winged helix-like DNA-binding domain superfamily/Winged helix DNA-binding domain"/>
    <property type="match status" value="1"/>
</dbReference>
<dbReference type="PANTHER" id="PTHR30136">
    <property type="entry name" value="HELIX-TURN-HELIX TRANSCRIPTIONAL REGULATOR, ICLR FAMILY"/>
    <property type="match status" value="1"/>
</dbReference>
<name>A0A424WK97_ALCXX</name>
<dbReference type="GO" id="GO:0003700">
    <property type="term" value="F:DNA-binding transcription factor activity"/>
    <property type="evidence" value="ECO:0007669"/>
    <property type="project" value="TreeGrafter"/>
</dbReference>
<evidence type="ECO:0000256" key="1">
    <source>
        <dbReference type="ARBA" id="ARBA00023015"/>
    </source>
</evidence>
<dbReference type="InterPro" id="IPR029016">
    <property type="entry name" value="GAF-like_dom_sf"/>
</dbReference>
<dbReference type="Pfam" id="PF09339">
    <property type="entry name" value="HTH_IclR"/>
    <property type="match status" value="1"/>
</dbReference>
<dbReference type="PROSITE" id="PS51078">
    <property type="entry name" value="ICLR_ED"/>
    <property type="match status" value="1"/>
</dbReference>
<evidence type="ECO:0000259" key="5">
    <source>
        <dbReference type="PROSITE" id="PS51078"/>
    </source>
</evidence>